<evidence type="ECO:0000313" key="2">
    <source>
        <dbReference type="EMBL" id="PSR25701.1"/>
    </source>
</evidence>
<dbReference type="EMBL" id="PXYX01000026">
    <property type="protein sequence ID" value="PSR25701.1"/>
    <property type="molecule type" value="Genomic_DNA"/>
</dbReference>
<dbReference type="Pfam" id="PF00753">
    <property type="entry name" value="Lactamase_B"/>
    <property type="match status" value="1"/>
</dbReference>
<protein>
    <recommendedName>
        <fullName evidence="1">Metallo-beta-lactamase domain-containing protein</fullName>
    </recommendedName>
</protein>
<organism evidence="2 3">
    <name type="scientific">Sulfobacillus thermosulfidooxidans</name>
    <dbReference type="NCBI Taxonomy" id="28034"/>
    <lineage>
        <taxon>Bacteria</taxon>
        <taxon>Bacillati</taxon>
        <taxon>Bacillota</taxon>
        <taxon>Clostridia</taxon>
        <taxon>Eubacteriales</taxon>
        <taxon>Clostridiales Family XVII. Incertae Sedis</taxon>
        <taxon>Sulfobacillus</taxon>
    </lineage>
</organism>
<dbReference type="InterPro" id="IPR001279">
    <property type="entry name" value="Metallo-B-lactamas"/>
</dbReference>
<dbReference type="SUPFAM" id="SSF56281">
    <property type="entry name" value="Metallo-hydrolase/oxidoreductase"/>
    <property type="match status" value="1"/>
</dbReference>
<accession>A0A2T2WTY0</accession>
<proteinExistence type="predicted"/>
<dbReference type="AlphaFoldDB" id="A0A2T2WTY0"/>
<evidence type="ECO:0000313" key="3">
    <source>
        <dbReference type="Proteomes" id="UP000242705"/>
    </source>
</evidence>
<dbReference type="Proteomes" id="UP000242705">
    <property type="component" value="Unassembled WGS sequence"/>
</dbReference>
<dbReference type="PANTHER" id="PTHR42951">
    <property type="entry name" value="METALLO-BETA-LACTAMASE DOMAIN-CONTAINING"/>
    <property type="match status" value="1"/>
</dbReference>
<evidence type="ECO:0000259" key="1">
    <source>
        <dbReference type="SMART" id="SM00849"/>
    </source>
</evidence>
<gene>
    <name evidence="2" type="ORF">C7B47_11590</name>
</gene>
<dbReference type="InterPro" id="IPR050855">
    <property type="entry name" value="NDM-1-like"/>
</dbReference>
<dbReference type="Gene3D" id="3.60.15.10">
    <property type="entry name" value="Ribonuclease Z/Hydroxyacylglutathione hydrolase-like"/>
    <property type="match status" value="1"/>
</dbReference>
<name>A0A2T2WTY0_SULTH</name>
<reference evidence="2 3" key="1">
    <citation type="journal article" date="2014" name="BMC Genomics">
        <title>Comparison of environmental and isolate Sulfobacillus genomes reveals diverse carbon, sulfur, nitrogen, and hydrogen metabolisms.</title>
        <authorList>
            <person name="Justice N.B."/>
            <person name="Norman A."/>
            <person name="Brown C.T."/>
            <person name="Singh A."/>
            <person name="Thomas B.C."/>
            <person name="Banfield J.F."/>
        </authorList>
    </citation>
    <scope>NUCLEOTIDE SEQUENCE [LARGE SCALE GENOMIC DNA]</scope>
    <source>
        <strain evidence="2">AMDSBA5</strain>
    </source>
</reference>
<dbReference type="SMART" id="SM00849">
    <property type="entry name" value="Lactamase_B"/>
    <property type="match status" value="1"/>
</dbReference>
<feature type="domain" description="Metallo-beta-lactamase" evidence="1">
    <location>
        <begin position="17"/>
        <end position="200"/>
    </location>
</feature>
<comment type="caution">
    <text evidence="2">The sequence shown here is derived from an EMBL/GenBank/DDBJ whole genome shotgun (WGS) entry which is preliminary data.</text>
</comment>
<dbReference type="InterPro" id="IPR036866">
    <property type="entry name" value="RibonucZ/Hydroxyglut_hydro"/>
</dbReference>
<sequence>MKHITDHVFVFTSVVQQLNSIVIIDDDYLVVVDPGFFPGEIAAIRSFLKPYEIPSRSRLLILTHSHFDHIAGVPYFPEYAVVTSSAWDRDNEERAIRQLEHFDTEFYVDRPWEQGSLPFAKIHYPVHHHETVGPFQFFHTPGHTLDSMSFTYRNVLFVGDYLSSLEFPFINASLPDYKHSLQVITELVQQSSITTLVSQHGPPADGTEISARIDSAHGYIDDLCHLVETAKQQHDAWSDVLAQANSLFYQGRPIPLGLKSAHERNLKTIWAEYHHSLHLSSFPKS</sequence>
<dbReference type="CDD" id="cd06262">
    <property type="entry name" value="metallo-hydrolase-like_MBL-fold"/>
    <property type="match status" value="1"/>
</dbReference>